<evidence type="ECO:0000256" key="3">
    <source>
        <dbReference type="ARBA" id="ARBA00023274"/>
    </source>
</evidence>
<protein>
    <recommendedName>
        <fullName evidence="7">Ribosomal protein S21</fullName>
    </recommendedName>
</protein>
<keyword evidence="2" id="KW-0689">Ribosomal protein</keyword>
<reference evidence="5" key="1">
    <citation type="journal article" date="2020" name="Stud. Mycol.">
        <title>101 Dothideomycetes genomes: a test case for predicting lifestyles and emergence of pathogens.</title>
        <authorList>
            <person name="Haridas S."/>
            <person name="Albert R."/>
            <person name="Binder M."/>
            <person name="Bloem J."/>
            <person name="Labutti K."/>
            <person name="Salamov A."/>
            <person name="Andreopoulos B."/>
            <person name="Baker S."/>
            <person name="Barry K."/>
            <person name="Bills G."/>
            <person name="Bluhm B."/>
            <person name="Cannon C."/>
            <person name="Castanera R."/>
            <person name="Culley D."/>
            <person name="Daum C."/>
            <person name="Ezra D."/>
            <person name="Gonzalez J."/>
            <person name="Henrissat B."/>
            <person name="Kuo A."/>
            <person name="Liang C."/>
            <person name="Lipzen A."/>
            <person name="Lutzoni F."/>
            <person name="Magnuson J."/>
            <person name="Mondo S."/>
            <person name="Nolan M."/>
            <person name="Ohm R."/>
            <person name="Pangilinan J."/>
            <person name="Park H.-J."/>
            <person name="Ramirez L."/>
            <person name="Alfaro M."/>
            <person name="Sun H."/>
            <person name="Tritt A."/>
            <person name="Yoshinaga Y."/>
            <person name="Zwiers L.-H."/>
            <person name="Turgeon B."/>
            <person name="Goodwin S."/>
            <person name="Spatafora J."/>
            <person name="Crous P."/>
            <person name="Grigoriev I."/>
        </authorList>
    </citation>
    <scope>NUCLEOTIDE SEQUENCE</scope>
    <source>
        <strain evidence="5">CBS 107.79</strain>
    </source>
</reference>
<evidence type="ECO:0000313" key="5">
    <source>
        <dbReference type="EMBL" id="KAF1976378.1"/>
    </source>
</evidence>
<dbReference type="Pfam" id="PF01165">
    <property type="entry name" value="Ribosomal_S21"/>
    <property type="match status" value="1"/>
</dbReference>
<evidence type="ECO:0000256" key="4">
    <source>
        <dbReference type="SAM" id="MobiDB-lite"/>
    </source>
</evidence>
<sequence length="249" mass="27935">MGPRSLGEPLLRPSSLSRLFFAQNFPRTVPSWHTHRLISQSSTPPPAQPQPRERTTPKVHAQQPTNAPARKQTPTGADRTSEAIDSLFGGMPSYRGRSAPGPASAQKSAQMAANLFGANFAQGGTRQNFIRRGLDMDSMDMSGLPMPLQDLKPAAPAVPEEQHFPRLNPAYGRTINLQEERGRDIVRGINMLGSLMARNNVRADFMKQRFHERGGLRRKRLKSERWRARFKRGFQDVTARVSELTRKGW</sequence>
<proteinExistence type="inferred from homology"/>
<feature type="region of interest" description="Disordered" evidence="4">
    <location>
        <begin position="86"/>
        <end position="105"/>
    </location>
</feature>
<feature type="region of interest" description="Disordered" evidence="4">
    <location>
        <begin position="36"/>
        <end position="79"/>
    </location>
</feature>
<evidence type="ECO:0000256" key="2">
    <source>
        <dbReference type="ARBA" id="ARBA00022980"/>
    </source>
</evidence>
<accession>A0A6A5VIA0</accession>
<dbReference type="PANTHER" id="PTHR41237:SF1">
    <property type="entry name" value="SMALL RIBOSOMAL SUBUNIT PROTEIN BS21M"/>
    <property type="match status" value="1"/>
</dbReference>
<organism evidence="5 6">
    <name type="scientific">Bimuria novae-zelandiae CBS 107.79</name>
    <dbReference type="NCBI Taxonomy" id="1447943"/>
    <lineage>
        <taxon>Eukaryota</taxon>
        <taxon>Fungi</taxon>
        <taxon>Dikarya</taxon>
        <taxon>Ascomycota</taxon>
        <taxon>Pezizomycotina</taxon>
        <taxon>Dothideomycetes</taxon>
        <taxon>Pleosporomycetidae</taxon>
        <taxon>Pleosporales</taxon>
        <taxon>Massarineae</taxon>
        <taxon>Didymosphaeriaceae</taxon>
        <taxon>Bimuria</taxon>
    </lineage>
</organism>
<dbReference type="OrthoDB" id="2501249at2759"/>
<dbReference type="GO" id="GO:0003735">
    <property type="term" value="F:structural constituent of ribosome"/>
    <property type="evidence" value="ECO:0007669"/>
    <property type="project" value="InterPro"/>
</dbReference>
<evidence type="ECO:0000313" key="6">
    <source>
        <dbReference type="Proteomes" id="UP000800036"/>
    </source>
</evidence>
<evidence type="ECO:0008006" key="7">
    <source>
        <dbReference type="Google" id="ProtNLM"/>
    </source>
</evidence>
<keyword evidence="3" id="KW-0687">Ribonucleoprotein</keyword>
<dbReference type="GO" id="GO:0005763">
    <property type="term" value="C:mitochondrial small ribosomal subunit"/>
    <property type="evidence" value="ECO:0007669"/>
    <property type="project" value="TreeGrafter"/>
</dbReference>
<dbReference type="AlphaFoldDB" id="A0A6A5VIA0"/>
<dbReference type="EMBL" id="ML976667">
    <property type="protein sequence ID" value="KAF1976378.1"/>
    <property type="molecule type" value="Genomic_DNA"/>
</dbReference>
<name>A0A6A5VIA0_9PLEO</name>
<comment type="similarity">
    <text evidence="1">Belongs to the bacterial ribosomal protein bS21 family.</text>
</comment>
<evidence type="ECO:0000256" key="1">
    <source>
        <dbReference type="ARBA" id="ARBA00006640"/>
    </source>
</evidence>
<keyword evidence="6" id="KW-1185">Reference proteome</keyword>
<dbReference type="InterPro" id="IPR052837">
    <property type="entry name" value="Mitoribosomal_bS21"/>
</dbReference>
<dbReference type="GO" id="GO:0070124">
    <property type="term" value="P:mitochondrial translational initiation"/>
    <property type="evidence" value="ECO:0007669"/>
    <property type="project" value="TreeGrafter"/>
</dbReference>
<dbReference type="PANTHER" id="PTHR41237">
    <property type="entry name" value="37S RIBOSOMAL PROTEIN MRP21, MITOCHONDRIAL"/>
    <property type="match status" value="1"/>
</dbReference>
<dbReference type="Proteomes" id="UP000800036">
    <property type="component" value="Unassembled WGS sequence"/>
</dbReference>
<gene>
    <name evidence="5" type="ORF">BU23DRAFT_551840</name>
</gene>
<dbReference type="InterPro" id="IPR001911">
    <property type="entry name" value="Ribosomal_bS21"/>
</dbReference>